<dbReference type="Pfam" id="PF25597">
    <property type="entry name" value="SH3_retrovirus"/>
    <property type="match status" value="1"/>
</dbReference>
<reference evidence="2 3" key="1">
    <citation type="submission" date="2019-11" db="EMBL/GenBank/DDBJ databases">
        <title>Whole genome sequence of Oryza granulata.</title>
        <authorList>
            <person name="Li W."/>
        </authorList>
    </citation>
    <scope>NUCLEOTIDE SEQUENCE [LARGE SCALE GENOMIC DNA]</scope>
    <source>
        <strain evidence="3">cv. Menghai</strain>
        <tissue evidence="2">Leaf</tissue>
    </source>
</reference>
<protein>
    <recommendedName>
        <fullName evidence="1">Retroviral polymerase SH3-like domain-containing protein</fullName>
    </recommendedName>
</protein>
<name>A0A6G1CEX8_9ORYZ</name>
<evidence type="ECO:0000313" key="2">
    <source>
        <dbReference type="EMBL" id="KAF0899185.1"/>
    </source>
</evidence>
<organism evidence="2 3">
    <name type="scientific">Oryza meyeriana var. granulata</name>
    <dbReference type="NCBI Taxonomy" id="110450"/>
    <lineage>
        <taxon>Eukaryota</taxon>
        <taxon>Viridiplantae</taxon>
        <taxon>Streptophyta</taxon>
        <taxon>Embryophyta</taxon>
        <taxon>Tracheophyta</taxon>
        <taxon>Spermatophyta</taxon>
        <taxon>Magnoliopsida</taxon>
        <taxon>Liliopsida</taxon>
        <taxon>Poales</taxon>
        <taxon>Poaceae</taxon>
        <taxon>BOP clade</taxon>
        <taxon>Oryzoideae</taxon>
        <taxon>Oryzeae</taxon>
        <taxon>Oryzinae</taxon>
        <taxon>Oryza</taxon>
        <taxon>Oryza meyeriana</taxon>
    </lineage>
</organism>
<dbReference type="OrthoDB" id="693274at2759"/>
<keyword evidence="3" id="KW-1185">Reference proteome</keyword>
<sequence length="61" mass="7123">MVFVGYETGSKAYRVYDPETRRVHVTRDVVFDDGAHKMEKVAKRANHWCERHSQLTSALSR</sequence>
<proteinExistence type="predicted"/>
<accession>A0A6G1CEX8</accession>
<gene>
    <name evidence="2" type="ORF">E2562_015550</name>
</gene>
<evidence type="ECO:0000313" key="3">
    <source>
        <dbReference type="Proteomes" id="UP000479710"/>
    </source>
</evidence>
<comment type="caution">
    <text evidence="2">The sequence shown here is derived from an EMBL/GenBank/DDBJ whole genome shotgun (WGS) entry which is preliminary data.</text>
</comment>
<dbReference type="Proteomes" id="UP000479710">
    <property type="component" value="Unassembled WGS sequence"/>
</dbReference>
<dbReference type="InterPro" id="IPR057670">
    <property type="entry name" value="SH3_retrovirus"/>
</dbReference>
<feature type="domain" description="Retroviral polymerase SH3-like" evidence="1">
    <location>
        <begin position="1"/>
        <end position="36"/>
    </location>
</feature>
<evidence type="ECO:0000259" key="1">
    <source>
        <dbReference type="Pfam" id="PF25597"/>
    </source>
</evidence>
<dbReference type="EMBL" id="SPHZ02000009">
    <property type="protein sequence ID" value="KAF0899185.1"/>
    <property type="molecule type" value="Genomic_DNA"/>
</dbReference>
<dbReference type="AlphaFoldDB" id="A0A6G1CEX8"/>